<dbReference type="GeneID" id="81208420"/>
<gene>
    <name evidence="1" type="ORF">ACFQFD_05200</name>
</gene>
<organism evidence="1 2">
    <name type="scientific">Halobaculum halobium</name>
    <dbReference type="NCBI Taxonomy" id="3032281"/>
    <lineage>
        <taxon>Archaea</taxon>
        <taxon>Methanobacteriati</taxon>
        <taxon>Methanobacteriota</taxon>
        <taxon>Stenosarchaea group</taxon>
        <taxon>Halobacteria</taxon>
        <taxon>Halobacteriales</taxon>
        <taxon>Haloferacaceae</taxon>
        <taxon>Halobaculum</taxon>
    </lineage>
</organism>
<reference evidence="1 2" key="1">
    <citation type="journal article" date="2019" name="Int. J. Syst. Evol. Microbiol.">
        <title>The Global Catalogue of Microorganisms (GCM) 10K type strain sequencing project: providing services to taxonomists for standard genome sequencing and annotation.</title>
        <authorList>
            <consortium name="The Broad Institute Genomics Platform"/>
            <consortium name="The Broad Institute Genome Sequencing Center for Infectious Disease"/>
            <person name="Wu L."/>
            <person name="Ma J."/>
        </authorList>
    </citation>
    <scope>NUCLEOTIDE SEQUENCE [LARGE SCALE GENOMIC DNA]</scope>
    <source>
        <strain evidence="1 2">SYNS20</strain>
    </source>
</reference>
<evidence type="ECO:0000313" key="2">
    <source>
        <dbReference type="Proteomes" id="UP001596443"/>
    </source>
</evidence>
<accession>A0ABD5T838</accession>
<keyword evidence="2" id="KW-1185">Reference proteome</keyword>
<name>A0ABD5T838_9EURY</name>
<evidence type="ECO:0000313" key="1">
    <source>
        <dbReference type="EMBL" id="MFC6785389.1"/>
    </source>
</evidence>
<comment type="caution">
    <text evidence="1">The sequence shown here is derived from an EMBL/GenBank/DDBJ whole genome shotgun (WGS) entry which is preliminary data.</text>
</comment>
<protein>
    <submittedName>
        <fullName evidence="1">Uncharacterized protein</fullName>
    </submittedName>
</protein>
<proteinExistence type="predicted"/>
<dbReference type="EMBL" id="JBHSWX010000012">
    <property type="protein sequence ID" value="MFC6785389.1"/>
    <property type="molecule type" value="Genomic_DNA"/>
</dbReference>
<sequence length="483" mass="54840">MEIPIRGDMATQNAPVEIRLEERTEAEFNLAQTGDYVNLKGIDGRLVLDFEVNRGEVMDNIKRVEDPGVVDKLKTRINMFLEDWALEPDIMNTIKLNYGTLLLEGIEPIGSLEQNVPLVKEISRQKLKETSPSDLKRELRQEVTYSTTYDELIEDIEAYLEREGLKPEDFEFGVPFQIQAEAEAINDENEDIFGTKFTVGVKNNRAIGREYENESHQMAGTVLLRIEMPPEIGKQINKSEGVYDSAKGEYRFPMGRVEEDGEEYIQFVVPVTAGRDLEELKGEIEIEMETPFTYLAPTGVFDPGGKKIDLGSHHYDMSTRGKFEASFYTETSEILKRDLVEVSKKFTVEGITPPDAVEYIDNTLRSRGISASWEGLDDELEPREGTEVRSFHGEWINGSTLLEDTRISVDILLSGYRSSGERRAEMAEEEHDLPTTERSVAMSYGKTGIRIDGRGSDQDKIDDYVSDLRDEIKLRLENNAMEV</sequence>
<dbReference type="AlphaFoldDB" id="A0ABD5T838"/>
<dbReference type="RefSeq" id="WP_284062247.1">
    <property type="nucleotide sequence ID" value="NZ_CP126158.1"/>
</dbReference>
<dbReference type="Proteomes" id="UP001596443">
    <property type="component" value="Unassembled WGS sequence"/>
</dbReference>